<evidence type="ECO:0000313" key="1">
    <source>
        <dbReference type="EMBL" id="KAK4186138.1"/>
    </source>
</evidence>
<protein>
    <submittedName>
        <fullName evidence="1">Uncharacterized protein</fullName>
    </submittedName>
</protein>
<evidence type="ECO:0000313" key="2">
    <source>
        <dbReference type="Proteomes" id="UP001302126"/>
    </source>
</evidence>
<reference evidence="1" key="1">
    <citation type="journal article" date="2023" name="Mol. Phylogenet. Evol.">
        <title>Genome-scale phylogeny and comparative genomics of the fungal order Sordariales.</title>
        <authorList>
            <person name="Hensen N."/>
            <person name="Bonometti L."/>
            <person name="Westerberg I."/>
            <person name="Brannstrom I.O."/>
            <person name="Guillou S."/>
            <person name="Cros-Aarteil S."/>
            <person name="Calhoun S."/>
            <person name="Haridas S."/>
            <person name="Kuo A."/>
            <person name="Mondo S."/>
            <person name="Pangilinan J."/>
            <person name="Riley R."/>
            <person name="LaButti K."/>
            <person name="Andreopoulos B."/>
            <person name="Lipzen A."/>
            <person name="Chen C."/>
            <person name="Yan M."/>
            <person name="Daum C."/>
            <person name="Ng V."/>
            <person name="Clum A."/>
            <person name="Steindorff A."/>
            <person name="Ohm R.A."/>
            <person name="Martin F."/>
            <person name="Silar P."/>
            <person name="Natvig D.O."/>
            <person name="Lalanne C."/>
            <person name="Gautier V."/>
            <person name="Ament-Velasquez S.L."/>
            <person name="Kruys A."/>
            <person name="Hutchinson M.I."/>
            <person name="Powell A.J."/>
            <person name="Barry K."/>
            <person name="Miller A.N."/>
            <person name="Grigoriev I.V."/>
            <person name="Debuchy R."/>
            <person name="Gladieux P."/>
            <person name="Hiltunen Thoren M."/>
            <person name="Johannesson H."/>
        </authorList>
    </citation>
    <scope>NUCLEOTIDE SEQUENCE</scope>
    <source>
        <strain evidence="1">PSN309</strain>
    </source>
</reference>
<sequence length="206" mass="23139">MARVYGGTYPAIQQPASILEQLRQHRQFLSHHLPEKAKKKGTERNQKKGYWHNQRFLGTSKNSNCGTPALATFDHTSIRYKNLGCEPCLRRGLPSSLWSSRFHSSQFSVRFVCALQESLHTVASCGLPLETTPGIQQQAPAAADHPSPSLLQACTHETRIHNRNHIHALTYSLKHPVSLFLPPPPQAYSASHISRALFFRANPCRK</sequence>
<gene>
    <name evidence="1" type="ORF">QBC35DRAFT_282492</name>
</gene>
<organism evidence="1 2">
    <name type="scientific">Podospora australis</name>
    <dbReference type="NCBI Taxonomy" id="1536484"/>
    <lineage>
        <taxon>Eukaryota</taxon>
        <taxon>Fungi</taxon>
        <taxon>Dikarya</taxon>
        <taxon>Ascomycota</taxon>
        <taxon>Pezizomycotina</taxon>
        <taxon>Sordariomycetes</taxon>
        <taxon>Sordariomycetidae</taxon>
        <taxon>Sordariales</taxon>
        <taxon>Podosporaceae</taxon>
        <taxon>Podospora</taxon>
    </lineage>
</organism>
<reference evidence="1" key="2">
    <citation type="submission" date="2023-05" db="EMBL/GenBank/DDBJ databases">
        <authorList>
            <consortium name="Lawrence Berkeley National Laboratory"/>
            <person name="Steindorff A."/>
            <person name="Hensen N."/>
            <person name="Bonometti L."/>
            <person name="Westerberg I."/>
            <person name="Brannstrom I.O."/>
            <person name="Guillou S."/>
            <person name="Cros-Aarteil S."/>
            <person name="Calhoun S."/>
            <person name="Haridas S."/>
            <person name="Kuo A."/>
            <person name="Mondo S."/>
            <person name="Pangilinan J."/>
            <person name="Riley R."/>
            <person name="Labutti K."/>
            <person name="Andreopoulos B."/>
            <person name="Lipzen A."/>
            <person name="Chen C."/>
            <person name="Yanf M."/>
            <person name="Daum C."/>
            <person name="Ng V."/>
            <person name="Clum A."/>
            <person name="Ohm R."/>
            <person name="Martin F."/>
            <person name="Silar P."/>
            <person name="Natvig D."/>
            <person name="Lalanne C."/>
            <person name="Gautier V."/>
            <person name="Ament-Velasquez S.L."/>
            <person name="Kruys A."/>
            <person name="Hutchinson M.I."/>
            <person name="Powell A.J."/>
            <person name="Barry K."/>
            <person name="Miller A.N."/>
            <person name="Grigoriev I.V."/>
            <person name="Debuchy R."/>
            <person name="Gladieux P."/>
            <person name="Thoren M.H."/>
            <person name="Johannesson H."/>
        </authorList>
    </citation>
    <scope>NUCLEOTIDE SEQUENCE</scope>
    <source>
        <strain evidence="1">PSN309</strain>
    </source>
</reference>
<proteinExistence type="predicted"/>
<comment type="caution">
    <text evidence="1">The sequence shown here is derived from an EMBL/GenBank/DDBJ whole genome shotgun (WGS) entry which is preliminary data.</text>
</comment>
<accession>A0AAN6WPW7</accession>
<dbReference type="EMBL" id="MU864430">
    <property type="protein sequence ID" value="KAK4186138.1"/>
    <property type="molecule type" value="Genomic_DNA"/>
</dbReference>
<dbReference type="AlphaFoldDB" id="A0AAN6WPW7"/>
<dbReference type="Proteomes" id="UP001302126">
    <property type="component" value="Unassembled WGS sequence"/>
</dbReference>
<name>A0AAN6WPW7_9PEZI</name>
<keyword evidence="2" id="KW-1185">Reference proteome</keyword>